<gene>
    <name evidence="8" type="primary">PRKAG1</name>
    <name evidence="8" type="ORF">NPIL_539893</name>
</gene>
<feature type="region of interest" description="Disordered" evidence="6">
    <location>
        <begin position="724"/>
        <end position="777"/>
    </location>
</feature>
<dbReference type="GO" id="GO:0005634">
    <property type="term" value="C:nucleus"/>
    <property type="evidence" value="ECO:0007669"/>
    <property type="project" value="TreeGrafter"/>
</dbReference>
<dbReference type="PANTHER" id="PTHR13780:SF35">
    <property type="entry name" value="LD22662P"/>
    <property type="match status" value="1"/>
</dbReference>
<feature type="domain" description="CBS" evidence="7">
    <location>
        <begin position="509"/>
        <end position="566"/>
    </location>
</feature>
<feature type="compositionally biased region" description="Polar residues" evidence="6">
    <location>
        <begin position="188"/>
        <end position="205"/>
    </location>
</feature>
<dbReference type="GO" id="GO:0019901">
    <property type="term" value="F:protein kinase binding"/>
    <property type="evidence" value="ECO:0007669"/>
    <property type="project" value="TreeGrafter"/>
</dbReference>
<sequence>MKTEIFNGQTSDHHRGDRGHPRRLRNEINIGGLKNLKRCTEKNEAGSVCACSDVGCFGRCVSERKKLRLECSIPRAPSNSESRSLVVVNPCLESNHLRTLDNILKVATLAEFSCESFWEASNVTMKELKMFPQITEETEENLLNLEDEPKSPYSTTPPLNTSSSSSDSPTEAPSSPNDDNQGPCPLLTVTSENAEPTDASCNNSTAEEEIATPPARVRMRSLSGGAYRLATTLPATGRMRRQSGDDVLTRVSPSRRAAIFEHFRPRSKSDSKGKRPTFLSNLKNTFFSGSAQRKTSLEVDPPYLQPEPLHPSGDYRQRSRSGSETRGGTMSKMIDLFRSRSNSLSTESGSKKPLTSLVPTNALLRRHSVDPDRRRRPYNTYRSLETHQGETYVCHTEDDAVERIDYANLAEERIIPAFLGSHPCYDVMPTSGKVVVFSVELLVKNSFSALVSNEIKAAPLWDASILDFVGMLTITDFINVLRHYYYSNPEDIKDIENQSIGTWRRITEISKPFIKVNGSDSLATATKLLIQEGIHRIPVLDEKRKCVLFVLTKKRLLQYLSQNLFENFDKTNVKTPSFYKKTIRELRIGTFENIAVVNSNTKVIDALDLFVKRKVSALPVLDKNSILIDIFEKFDVFALAKEQTYHNLDMPINDAILNAYSREMAWICTMDESLETVINKFVTKKVHRLVVIDEMRCVVGMVSLSDILKFLVVQPLVMMETSSATVSDTIPEASEGAVGGSDVDAAEDLSQGVADLTIDESEDASSGEPSKTTDTDE</sequence>
<dbReference type="CDD" id="cd04618">
    <property type="entry name" value="CBS_euAMPK_gamma-like_repeat1"/>
    <property type="match status" value="1"/>
</dbReference>
<dbReference type="InterPro" id="IPR000644">
    <property type="entry name" value="CBS_dom"/>
</dbReference>
<keyword evidence="2" id="KW-0677">Repeat</keyword>
<evidence type="ECO:0000313" key="8">
    <source>
        <dbReference type="EMBL" id="GFT86209.1"/>
    </source>
</evidence>
<proteinExistence type="inferred from homology"/>
<feature type="compositionally biased region" description="Low complexity" evidence="6">
    <location>
        <begin position="151"/>
        <end position="176"/>
    </location>
</feature>
<dbReference type="GO" id="GO:0031588">
    <property type="term" value="C:nucleotide-activated protein kinase complex"/>
    <property type="evidence" value="ECO:0007669"/>
    <property type="project" value="TreeGrafter"/>
</dbReference>
<dbReference type="InterPro" id="IPR046342">
    <property type="entry name" value="CBS_dom_sf"/>
</dbReference>
<evidence type="ECO:0000256" key="3">
    <source>
        <dbReference type="ARBA" id="ARBA00023122"/>
    </source>
</evidence>
<evidence type="ECO:0000259" key="7">
    <source>
        <dbReference type="PROSITE" id="PS51371"/>
    </source>
</evidence>
<feature type="domain" description="CBS" evidence="7">
    <location>
        <begin position="588"/>
        <end position="650"/>
    </location>
</feature>
<feature type="region of interest" description="Disordered" evidence="6">
    <location>
        <begin position="145"/>
        <end position="214"/>
    </location>
</feature>
<feature type="compositionally biased region" description="Polar residues" evidence="6">
    <location>
        <begin position="1"/>
        <end position="10"/>
    </location>
</feature>
<dbReference type="OrthoDB" id="449052at2759"/>
<evidence type="ECO:0000256" key="4">
    <source>
        <dbReference type="ARBA" id="ARBA00025878"/>
    </source>
</evidence>
<organism evidence="8 9">
    <name type="scientific">Nephila pilipes</name>
    <name type="common">Giant wood spider</name>
    <name type="synonym">Nephila maculata</name>
    <dbReference type="NCBI Taxonomy" id="299642"/>
    <lineage>
        <taxon>Eukaryota</taxon>
        <taxon>Metazoa</taxon>
        <taxon>Ecdysozoa</taxon>
        <taxon>Arthropoda</taxon>
        <taxon>Chelicerata</taxon>
        <taxon>Arachnida</taxon>
        <taxon>Araneae</taxon>
        <taxon>Araneomorphae</taxon>
        <taxon>Entelegynae</taxon>
        <taxon>Araneoidea</taxon>
        <taxon>Nephilidae</taxon>
        <taxon>Nephila</taxon>
    </lineage>
</organism>
<dbReference type="GO" id="GO:0019887">
    <property type="term" value="F:protein kinase regulator activity"/>
    <property type="evidence" value="ECO:0007669"/>
    <property type="project" value="TreeGrafter"/>
</dbReference>
<dbReference type="PROSITE" id="PS51371">
    <property type="entry name" value="CBS"/>
    <property type="match status" value="3"/>
</dbReference>
<comment type="caution">
    <text evidence="8">The sequence shown here is derived from an EMBL/GenBank/DDBJ whole genome shotgun (WGS) entry which is preliminary data.</text>
</comment>
<keyword evidence="3 5" id="KW-0129">CBS domain</keyword>
<dbReference type="PANTHER" id="PTHR13780">
    <property type="entry name" value="AMP-ACTIVATED PROTEIN KINASE, GAMMA REGULATORY SUBUNIT"/>
    <property type="match status" value="1"/>
</dbReference>
<dbReference type="Gene3D" id="3.10.580.10">
    <property type="entry name" value="CBS-domain"/>
    <property type="match status" value="2"/>
</dbReference>
<protein>
    <submittedName>
        <fullName evidence="8">5'-AMP-activated protein kinase subunit gamma-1</fullName>
    </submittedName>
</protein>
<comment type="similarity">
    <text evidence="1">Belongs to the 5'-AMP-activated protein kinase gamma subunit family.</text>
</comment>
<evidence type="ECO:0000256" key="6">
    <source>
        <dbReference type="SAM" id="MobiDB-lite"/>
    </source>
</evidence>
<dbReference type="GO" id="GO:0016208">
    <property type="term" value="F:AMP binding"/>
    <property type="evidence" value="ECO:0007669"/>
    <property type="project" value="TreeGrafter"/>
</dbReference>
<evidence type="ECO:0000256" key="5">
    <source>
        <dbReference type="PROSITE-ProRule" id="PRU00703"/>
    </source>
</evidence>
<reference evidence="8" key="1">
    <citation type="submission" date="2020-08" db="EMBL/GenBank/DDBJ databases">
        <title>Multicomponent nature underlies the extraordinary mechanical properties of spider dragline silk.</title>
        <authorList>
            <person name="Kono N."/>
            <person name="Nakamura H."/>
            <person name="Mori M."/>
            <person name="Yoshida Y."/>
            <person name="Ohtoshi R."/>
            <person name="Malay A.D."/>
            <person name="Moran D.A.P."/>
            <person name="Tomita M."/>
            <person name="Numata K."/>
            <person name="Arakawa K."/>
        </authorList>
    </citation>
    <scope>NUCLEOTIDE SEQUENCE</scope>
</reference>
<dbReference type="EMBL" id="BMAW01119744">
    <property type="protein sequence ID" value="GFT86209.1"/>
    <property type="molecule type" value="Genomic_DNA"/>
</dbReference>
<feature type="region of interest" description="Disordered" evidence="6">
    <location>
        <begin position="293"/>
        <end position="331"/>
    </location>
</feature>
<dbReference type="GO" id="GO:0016301">
    <property type="term" value="F:kinase activity"/>
    <property type="evidence" value="ECO:0007669"/>
    <property type="project" value="UniProtKB-KW"/>
</dbReference>
<evidence type="ECO:0000313" key="9">
    <source>
        <dbReference type="Proteomes" id="UP000887013"/>
    </source>
</evidence>
<dbReference type="AlphaFoldDB" id="A0A8X6U6M3"/>
<dbReference type="InterPro" id="IPR050511">
    <property type="entry name" value="AMPK_gamma/SDS23_families"/>
</dbReference>
<dbReference type="CDD" id="cd04641">
    <property type="entry name" value="CBS_euAMPK_gamma-like_repeat2"/>
    <property type="match status" value="1"/>
</dbReference>
<keyword evidence="9" id="KW-1185">Reference proteome</keyword>
<dbReference type="SMART" id="SM00116">
    <property type="entry name" value="CBS"/>
    <property type="match status" value="4"/>
</dbReference>
<evidence type="ECO:0000256" key="1">
    <source>
        <dbReference type="ARBA" id="ARBA00006750"/>
    </source>
</evidence>
<feature type="compositionally biased region" description="Basic and acidic residues" evidence="6">
    <location>
        <begin position="313"/>
        <end position="323"/>
    </location>
</feature>
<dbReference type="Pfam" id="PF00571">
    <property type="entry name" value="CBS"/>
    <property type="match status" value="3"/>
</dbReference>
<accession>A0A8X6U6M3</accession>
<feature type="region of interest" description="Disordered" evidence="6">
    <location>
        <begin position="1"/>
        <end position="22"/>
    </location>
</feature>
<feature type="domain" description="CBS" evidence="7">
    <location>
        <begin position="660"/>
        <end position="718"/>
    </location>
</feature>
<dbReference type="SUPFAM" id="SSF54631">
    <property type="entry name" value="CBS-domain pair"/>
    <property type="match status" value="2"/>
</dbReference>
<keyword evidence="8" id="KW-0808">Transferase</keyword>
<name>A0A8X6U6M3_NEPPI</name>
<keyword evidence="8" id="KW-0418">Kinase</keyword>
<comment type="subunit">
    <text evidence="4">AMPK is a heterotrimer of an alpha catalytic subunit (PRKAA1 or PRKAA2), a beta (PRKAB1 or PRKAB2) and a gamma non-catalytic subunits (PRKAG1, PRKAG2 or PRKAG3). Interacts with FNIP1 and FNIP2.</text>
</comment>
<dbReference type="GO" id="GO:0005737">
    <property type="term" value="C:cytoplasm"/>
    <property type="evidence" value="ECO:0007669"/>
    <property type="project" value="TreeGrafter"/>
</dbReference>
<evidence type="ECO:0000256" key="2">
    <source>
        <dbReference type="ARBA" id="ARBA00022737"/>
    </source>
</evidence>
<dbReference type="Proteomes" id="UP000887013">
    <property type="component" value="Unassembled WGS sequence"/>
</dbReference>